<name>A0A7W3QP62_ACTNM</name>
<keyword evidence="3" id="KW-1185">Reference proteome</keyword>
<protein>
    <recommendedName>
        <fullName evidence="4">DUF3140 domain-containing protein</fullName>
    </recommendedName>
</protein>
<gene>
    <name evidence="2" type="ORF">HNR61_005994</name>
</gene>
<dbReference type="Pfam" id="PF11338">
    <property type="entry name" value="DUF3140"/>
    <property type="match status" value="1"/>
</dbReference>
<organism evidence="2 3">
    <name type="scientific">Actinomadura namibiensis</name>
    <dbReference type="NCBI Taxonomy" id="182080"/>
    <lineage>
        <taxon>Bacteria</taxon>
        <taxon>Bacillati</taxon>
        <taxon>Actinomycetota</taxon>
        <taxon>Actinomycetes</taxon>
        <taxon>Streptosporangiales</taxon>
        <taxon>Thermomonosporaceae</taxon>
        <taxon>Actinomadura</taxon>
    </lineage>
</organism>
<evidence type="ECO:0000256" key="1">
    <source>
        <dbReference type="SAM" id="MobiDB-lite"/>
    </source>
</evidence>
<dbReference type="PANTHER" id="PTHR40630:SF1">
    <property type="entry name" value="DNA-BINDING PROTEIN"/>
    <property type="match status" value="1"/>
</dbReference>
<dbReference type="Proteomes" id="UP000572680">
    <property type="component" value="Unassembled WGS sequence"/>
</dbReference>
<reference evidence="2 3" key="1">
    <citation type="submission" date="2020-08" db="EMBL/GenBank/DDBJ databases">
        <title>Genomic Encyclopedia of Type Strains, Phase IV (KMG-IV): sequencing the most valuable type-strain genomes for metagenomic binning, comparative biology and taxonomic classification.</title>
        <authorList>
            <person name="Goeker M."/>
        </authorList>
    </citation>
    <scope>NUCLEOTIDE SEQUENCE [LARGE SCALE GENOMIC DNA]</scope>
    <source>
        <strain evidence="2 3">DSM 44197</strain>
    </source>
</reference>
<evidence type="ECO:0008006" key="4">
    <source>
        <dbReference type="Google" id="ProtNLM"/>
    </source>
</evidence>
<dbReference type="EMBL" id="JACJIA010000008">
    <property type="protein sequence ID" value="MBA8954340.1"/>
    <property type="molecule type" value="Genomic_DNA"/>
</dbReference>
<dbReference type="RefSeq" id="WP_182846425.1">
    <property type="nucleotide sequence ID" value="NZ_BAAALP010000023.1"/>
</dbReference>
<comment type="caution">
    <text evidence="2">The sequence shown here is derived from an EMBL/GenBank/DDBJ whole genome shotgun (WGS) entry which is preliminary data.</text>
</comment>
<evidence type="ECO:0000313" key="3">
    <source>
        <dbReference type="Proteomes" id="UP000572680"/>
    </source>
</evidence>
<evidence type="ECO:0000313" key="2">
    <source>
        <dbReference type="EMBL" id="MBA8954340.1"/>
    </source>
</evidence>
<dbReference type="AlphaFoldDB" id="A0A7W3QP62"/>
<feature type="compositionally biased region" description="Basic and acidic residues" evidence="1">
    <location>
        <begin position="86"/>
        <end position="103"/>
    </location>
</feature>
<dbReference type="PANTHER" id="PTHR40630">
    <property type="entry name" value="POSSIBLE DNA-BINDING PROTEIN"/>
    <property type="match status" value="1"/>
</dbReference>
<dbReference type="InterPro" id="IPR021487">
    <property type="entry name" value="DUF3140"/>
</dbReference>
<proteinExistence type="predicted"/>
<feature type="region of interest" description="Disordered" evidence="1">
    <location>
        <begin position="86"/>
        <end position="119"/>
    </location>
</feature>
<accession>A0A7W3QP62</accession>
<sequence length="119" mass="13679">MNDRLAAEVELLWDDFHRTVNMTSEELRTWLLTEASGETAMPADPGMDLPELGRHVVRILGKRKVDLTSDDVTTMRQVVEYVQERLEKQPEEGASNDEWRRDLMTVGHDPLRPDSTSML</sequence>